<accession>K7MJZ0</accession>
<keyword evidence="4" id="KW-0694">RNA-binding</keyword>
<gene>
    <name evidence="5" type="ORF">GLYMA_17G046100</name>
</gene>
<reference evidence="5" key="3">
    <citation type="submission" date="2018-07" db="EMBL/GenBank/DDBJ databases">
        <title>WGS assembly of Glycine max.</title>
        <authorList>
            <person name="Schmutz J."/>
            <person name="Cannon S."/>
            <person name="Schlueter J."/>
            <person name="Ma J."/>
            <person name="Mitros T."/>
            <person name="Nelson W."/>
            <person name="Hyten D."/>
            <person name="Song Q."/>
            <person name="Thelen J."/>
            <person name="Cheng J."/>
            <person name="Xu D."/>
            <person name="Hellsten U."/>
            <person name="May G."/>
            <person name="Yu Y."/>
            <person name="Sakurai T."/>
            <person name="Umezawa T."/>
            <person name="Bhattacharyya M."/>
            <person name="Sandhu D."/>
            <person name="Valliyodan B."/>
            <person name="Lindquist E."/>
            <person name="Peto M."/>
            <person name="Grant D."/>
            <person name="Shu S."/>
            <person name="Goodstein D."/>
            <person name="Barry K."/>
            <person name="Futrell-Griggs M."/>
            <person name="Abernathy B."/>
            <person name="Du J."/>
            <person name="Tian Z."/>
            <person name="Zhu L."/>
            <person name="Gill N."/>
            <person name="Joshi T."/>
            <person name="Libault M."/>
            <person name="Sethuraman A."/>
            <person name="Zhang X."/>
            <person name="Shinozaki K."/>
            <person name="Nguyen H."/>
            <person name="Wing R."/>
            <person name="Cregan P."/>
            <person name="Specht J."/>
            <person name="Grimwood J."/>
            <person name="Rokhsar D."/>
            <person name="Stacey G."/>
            <person name="Shoemaker R."/>
            <person name="Jackson S."/>
        </authorList>
    </citation>
    <scope>NUCLEOTIDE SEQUENCE</scope>
    <source>
        <tissue evidence="5">Callus</tissue>
    </source>
</reference>
<proteinExistence type="inferred from homology"/>
<dbReference type="EMBL" id="CM000850">
    <property type="protein sequence ID" value="KRH02562.1"/>
    <property type="molecule type" value="Genomic_DNA"/>
</dbReference>
<dbReference type="InParanoid" id="K7MJZ0"/>
<dbReference type="eggNOG" id="KOG3073">
    <property type="taxonomic scope" value="Eukaryota"/>
</dbReference>
<evidence type="ECO:0000256" key="1">
    <source>
        <dbReference type="ARBA" id="ARBA00008115"/>
    </source>
</evidence>
<dbReference type="STRING" id="3847.K7MJZ0"/>
<keyword evidence="7" id="KW-1185">Reference proteome</keyword>
<comment type="similarity">
    <text evidence="1">Belongs to the class IV-like SAM-binding methyltransferase superfamily. RNA methyltransferase NEP1 family.</text>
</comment>
<dbReference type="Gramene" id="KRH02562">
    <property type="protein sequence ID" value="KRH02562"/>
    <property type="gene ID" value="GLYMA_17G046100"/>
</dbReference>
<dbReference type="InterPro" id="IPR029026">
    <property type="entry name" value="tRNA_m1G_MTases_N"/>
</dbReference>
<dbReference type="EnsemblPlants" id="KRH02562">
    <property type="protein sequence ID" value="KRH02562"/>
    <property type="gene ID" value="GLYMA_17G046100"/>
</dbReference>
<protein>
    <recommendedName>
        <fullName evidence="8">Ribosomal RNA small subunit methyltransferase NEP1</fullName>
    </recommendedName>
</protein>
<dbReference type="PANTHER" id="PTHR12636:SF13">
    <property type="entry name" value="RIBOSOMAL RNA SMALL SUBUNIT METHYLTRANSFERASE NEP1-LIKE"/>
    <property type="match status" value="1"/>
</dbReference>
<dbReference type="SUPFAM" id="SSF75217">
    <property type="entry name" value="alpha/beta knot"/>
    <property type="match status" value="1"/>
</dbReference>
<dbReference type="GO" id="GO:0005634">
    <property type="term" value="C:nucleus"/>
    <property type="evidence" value="ECO:0000318"/>
    <property type="project" value="GO_Central"/>
</dbReference>
<keyword evidence="3" id="KW-0699">rRNA-binding</keyword>
<dbReference type="PaxDb" id="3847-GLYMA17G05106.1"/>
<evidence type="ECO:0000256" key="3">
    <source>
        <dbReference type="ARBA" id="ARBA00022730"/>
    </source>
</evidence>
<dbReference type="GO" id="GO:0070037">
    <property type="term" value="F:rRNA (pseudouridine) methyltransferase activity"/>
    <property type="evidence" value="ECO:0000318"/>
    <property type="project" value="GO_Central"/>
</dbReference>
<evidence type="ECO:0000313" key="5">
    <source>
        <dbReference type="EMBL" id="KRH02562.1"/>
    </source>
</evidence>
<dbReference type="Proteomes" id="UP000008827">
    <property type="component" value="Chromosome 17"/>
</dbReference>
<dbReference type="GO" id="GO:0032040">
    <property type="term" value="C:small-subunit processome"/>
    <property type="evidence" value="ECO:0000318"/>
    <property type="project" value="GO_Central"/>
</dbReference>
<evidence type="ECO:0000313" key="6">
    <source>
        <dbReference type="EnsemblPlants" id="KRH02562"/>
    </source>
</evidence>
<dbReference type="Pfam" id="PF03587">
    <property type="entry name" value="EMG1"/>
    <property type="match status" value="1"/>
</dbReference>
<dbReference type="InterPro" id="IPR005304">
    <property type="entry name" value="Rbsml_bgen_MeTrfase_EMG1/NEP1"/>
</dbReference>
<dbReference type="SMR" id="K7MJZ0"/>
<reference evidence="6" key="2">
    <citation type="submission" date="2018-02" db="UniProtKB">
        <authorList>
            <consortium name="EnsemblPlants"/>
        </authorList>
    </citation>
    <scope>IDENTIFICATION</scope>
    <source>
        <strain evidence="6">Williams 82</strain>
    </source>
</reference>
<dbReference type="GO" id="GO:0070475">
    <property type="term" value="P:rRNA base methylation"/>
    <property type="evidence" value="ECO:0000318"/>
    <property type="project" value="GO_Central"/>
</dbReference>
<dbReference type="Gene3D" id="3.40.1280.10">
    <property type="match status" value="1"/>
</dbReference>
<reference evidence="5 6" key="1">
    <citation type="journal article" date="2010" name="Nature">
        <title>Genome sequence of the palaeopolyploid soybean.</title>
        <authorList>
            <person name="Schmutz J."/>
            <person name="Cannon S.B."/>
            <person name="Schlueter J."/>
            <person name="Ma J."/>
            <person name="Mitros T."/>
            <person name="Nelson W."/>
            <person name="Hyten D.L."/>
            <person name="Song Q."/>
            <person name="Thelen J.J."/>
            <person name="Cheng J."/>
            <person name="Xu D."/>
            <person name="Hellsten U."/>
            <person name="May G.D."/>
            <person name="Yu Y."/>
            <person name="Sakurai T."/>
            <person name="Umezawa T."/>
            <person name="Bhattacharyya M.K."/>
            <person name="Sandhu D."/>
            <person name="Valliyodan B."/>
            <person name="Lindquist E."/>
            <person name="Peto M."/>
            <person name="Grant D."/>
            <person name="Shu S."/>
            <person name="Goodstein D."/>
            <person name="Barry K."/>
            <person name="Futrell-Griggs M."/>
            <person name="Abernathy B."/>
            <person name="Du J."/>
            <person name="Tian Z."/>
            <person name="Zhu L."/>
            <person name="Gill N."/>
            <person name="Joshi T."/>
            <person name="Libault M."/>
            <person name="Sethuraman A."/>
            <person name="Zhang X.-C."/>
            <person name="Shinozaki K."/>
            <person name="Nguyen H.T."/>
            <person name="Wing R.A."/>
            <person name="Cregan P."/>
            <person name="Specht J."/>
            <person name="Grimwood J."/>
            <person name="Rokhsar D."/>
            <person name="Stacey G."/>
            <person name="Shoemaker R.C."/>
            <person name="Jackson S.A."/>
        </authorList>
    </citation>
    <scope>NUCLEOTIDE SEQUENCE [LARGE SCALE GENOMIC DNA]</scope>
    <source>
        <strain evidence="6">cv. Williams 82</strain>
        <tissue evidence="5">Callus</tissue>
    </source>
</reference>
<evidence type="ECO:0000256" key="2">
    <source>
        <dbReference type="ARBA" id="ARBA00022517"/>
    </source>
</evidence>
<dbReference type="OrthoDB" id="269804at2759"/>
<dbReference type="GO" id="GO:0019843">
    <property type="term" value="F:rRNA binding"/>
    <property type="evidence" value="ECO:0000318"/>
    <property type="project" value="GO_Central"/>
</dbReference>
<dbReference type="OMA" id="THERFYG"/>
<organism evidence="6">
    <name type="scientific">Glycine max</name>
    <name type="common">Soybean</name>
    <name type="synonym">Glycine hispida</name>
    <dbReference type="NCBI Taxonomy" id="3847"/>
    <lineage>
        <taxon>Eukaryota</taxon>
        <taxon>Viridiplantae</taxon>
        <taxon>Streptophyta</taxon>
        <taxon>Embryophyta</taxon>
        <taxon>Tracheophyta</taxon>
        <taxon>Spermatophyta</taxon>
        <taxon>Magnoliopsida</taxon>
        <taxon>eudicotyledons</taxon>
        <taxon>Gunneridae</taxon>
        <taxon>Pentapetalae</taxon>
        <taxon>rosids</taxon>
        <taxon>fabids</taxon>
        <taxon>Fabales</taxon>
        <taxon>Fabaceae</taxon>
        <taxon>Papilionoideae</taxon>
        <taxon>50 kb inversion clade</taxon>
        <taxon>NPAAA clade</taxon>
        <taxon>indigoferoid/millettioid clade</taxon>
        <taxon>Phaseoleae</taxon>
        <taxon>Glycine</taxon>
        <taxon>Glycine subgen. Soja</taxon>
    </lineage>
</organism>
<name>K7MJZ0_SOYBN</name>
<sequence>MGAASRESLFVGRCKGCLRVQLLRKWKILNSDEDAQFLLKQKKNLNDYRPDIIHEALRCILDSPLNKAGMVGAIYVKIDQGGMFEVKPHVQLPQTCSRFCGVIMDLLQKSLVRAKHTNEVLLHVVEEPITHHLPVNSYTVVGLYCFKLLNIFGIIFILSCCGF</sequence>
<dbReference type="HOGENOM" id="CLU_1743789_0_0_1"/>
<dbReference type="InterPro" id="IPR029028">
    <property type="entry name" value="Alpha/beta_knot_MTases"/>
</dbReference>
<keyword evidence="2" id="KW-0690">Ribosome biogenesis</keyword>
<evidence type="ECO:0000256" key="4">
    <source>
        <dbReference type="ARBA" id="ARBA00022884"/>
    </source>
</evidence>
<evidence type="ECO:0008006" key="8">
    <source>
        <dbReference type="Google" id="ProtNLM"/>
    </source>
</evidence>
<evidence type="ECO:0000313" key="7">
    <source>
        <dbReference type="Proteomes" id="UP000008827"/>
    </source>
</evidence>
<dbReference type="PANTHER" id="PTHR12636">
    <property type="entry name" value="NEP1/MRA1"/>
    <property type="match status" value="1"/>
</dbReference>
<dbReference type="AlphaFoldDB" id="K7MJZ0"/>